<dbReference type="AlphaFoldDB" id="A0A090FQ25"/>
<name>A0A090FQ25_MESPL</name>
<dbReference type="Proteomes" id="UP000046373">
    <property type="component" value="Unassembled WGS sequence"/>
</dbReference>
<gene>
    <name evidence="1" type="ORF">MPLDJ20_80130</name>
</gene>
<evidence type="ECO:0000313" key="1">
    <source>
        <dbReference type="EMBL" id="CDX45976.1"/>
    </source>
</evidence>
<accession>A0A090FQ25</accession>
<reference evidence="1 2" key="1">
    <citation type="submission" date="2014-08" db="EMBL/GenBank/DDBJ databases">
        <authorList>
            <person name="Moulin Lionel"/>
        </authorList>
    </citation>
    <scope>NUCLEOTIDE SEQUENCE [LARGE SCALE GENOMIC DNA]</scope>
</reference>
<dbReference type="EMBL" id="CCNB01000045">
    <property type="protein sequence ID" value="CDX45976.1"/>
    <property type="molecule type" value="Genomic_DNA"/>
</dbReference>
<organism evidence="1 2">
    <name type="scientific">Mesorhizobium plurifarium</name>
    <dbReference type="NCBI Taxonomy" id="69974"/>
    <lineage>
        <taxon>Bacteria</taxon>
        <taxon>Pseudomonadati</taxon>
        <taxon>Pseudomonadota</taxon>
        <taxon>Alphaproteobacteria</taxon>
        <taxon>Hyphomicrobiales</taxon>
        <taxon>Phyllobacteriaceae</taxon>
        <taxon>Mesorhizobium</taxon>
    </lineage>
</organism>
<sequence>MTLRRCDGPEFCSAALYGQGNGMDPRVSAPLCVALPVDDEVQMLRLISDVGDRFVWARRLLIYAIGRNARDVAILGLRAALALRRR</sequence>
<evidence type="ECO:0000313" key="2">
    <source>
        <dbReference type="Proteomes" id="UP000046373"/>
    </source>
</evidence>
<proteinExistence type="predicted"/>
<protein>
    <submittedName>
        <fullName evidence="1">Uncharacterized protein</fullName>
    </submittedName>
</protein>